<accession>A0ACB9WH62</accession>
<protein>
    <submittedName>
        <fullName evidence="1">Uncharacterized protein</fullName>
    </submittedName>
</protein>
<evidence type="ECO:0000313" key="1">
    <source>
        <dbReference type="EMBL" id="KAI4812845.1"/>
    </source>
</evidence>
<reference evidence="1" key="1">
    <citation type="submission" date="2022-05" db="EMBL/GenBank/DDBJ databases">
        <title>Chromosome-level genome of Chaenocephalus aceratus.</title>
        <authorList>
            <person name="Park H."/>
        </authorList>
    </citation>
    <scope>NUCLEOTIDE SEQUENCE</scope>
    <source>
        <strain evidence="1">KU_202001</strain>
    </source>
</reference>
<gene>
    <name evidence="1" type="ORF">KUCAC02_024212</name>
</gene>
<sequence length="91" mass="10412">MLKHALLLPLGFCSSCPPLTISPQKTLISHRPSLNMQHHPFSSPNTFILRESPWHRLRHAFCVKAATFSFTLLYSSLISRIETQWRPGVTQ</sequence>
<dbReference type="Proteomes" id="UP001057452">
    <property type="component" value="Chromosome 22"/>
</dbReference>
<keyword evidence="2" id="KW-1185">Reference proteome</keyword>
<comment type="caution">
    <text evidence="1">The sequence shown here is derived from an EMBL/GenBank/DDBJ whole genome shotgun (WGS) entry which is preliminary data.</text>
</comment>
<name>A0ACB9WH62_CHAAC</name>
<proteinExistence type="predicted"/>
<organism evidence="1 2">
    <name type="scientific">Chaenocephalus aceratus</name>
    <name type="common">Blackfin icefish</name>
    <name type="synonym">Chaenichthys aceratus</name>
    <dbReference type="NCBI Taxonomy" id="36190"/>
    <lineage>
        <taxon>Eukaryota</taxon>
        <taxon>Metazoa</taxon>
        <taxon>Chordata</taxon>
        <taxon>Craniata</taxon>
        <taxon>Vertebrata</taxon>
        <taxon>Euteleostomi</taxon>
        <taxon>Actinopterygii</taxon>
        <taxon>Neopterygii</taxon>
        <taxon>Teleostei</taxon>
        <taxon>Neoteleostei</taxon>
        <taxon>Acanthomorphata</taxon>
        <taxon>Eupercaria</taxon>
        <taxon>Perciformes</taxon>
        <taxon>Notothenioidei</taxon>
        <taxon>Channichthyidae</taxon>
        <taxon>Chaenocephalus</taxon>
    </lineage>
</organism>
<evidence type="ECO:0000313" key="2">
    <source>
        <dbReference type="Proteomes" id="UP001057452"/>
    </source>
</evidence>
<dbReference type="EMBL" id="CM043806">
    <property type="protein sequence ID" value="KAI4812845.1"/>
    <property type="molecule type" value="Genomic_DNA"/>
</dbReference>